<keyword evidence="2" id="KW-0695">RNA-directed DNA polymerase</keyword>
<reference evidence="2" key="1">
    <citation type="journal article" date="2019" name="Sci. Rep.">
        <title>Draft genome of Tanacetum cinerariifolium, the natural source of mosquito coil.</title>
        <authorList>
            <person name="Yamashiro T."/>
            <person name="Shiraishi A."/>
            <person name="Satake H."/>
            <person name="Nakayama K."/>
        </authorList>
    </citation>
    <scope>NUCLEOTIDE SEQUENCE</scope>
</reference>
<proteinExistence type="predicted"/>
<dbReference type="EMBL" id="BKCJ011217793">
    <property type="protein sequence ID" value="GFD05351.1"/>
    <property type="molecule type" value="Genomic_DNA"/>
</dbReference>
<comment type="caution">
    <text evidence="2">The sequence shown here is derived from an EMBL/GenBank/DDBJ whole genome shotgun (WGS) entry which is preliminary data.</text>
</comment>
<evidence type="ECO:0000256" key="1">
    <source>
        <dbReference type="SAM" id="MobiDB-lite"/>
    </source>
</evidence>
<sequence length="144" mass="16783">NEDCPKDRKRFCGVGESYDDFFSHSYRDGNCSCHMKRRRDNESPLSSMSKSNSSDGRYRKSRSKRQKSTDEDDLTRAWMCEEEDPFTPRIQLTKCLNEHVPKTMEEMMITTTTFIRGEAAVASKKKGHTSWKAHDQSKRQTSEK</sequence>
<keyword evidence="2" id="KW-0808">Transferase</keyword>
<organism evidence="2">
    <name type="scientific">Tanacetum cinerariifolium</name>
    <name type="common">Dalmatian daisy</name>
    <name type="synonym">Chrysanthemum cinerariifolium</name>
    <dbReference type="NCBI Taxonomy" id="118510"/>
    <lineage>
        <taxon>Eukaryota</taxon>
        <taxon>Viridiplantae</taxon>
        <taxon>Streptophyta</taxon>
        <taxon>Embryophyta</taxon>
        <taxon>Tracheophyta</taxon>
        <taxon>Spermatophyta</taxon>
        <taxon>Magnoliopsida</taxon>
        <taxon>eudicotyledons</taxon>
        <taxon>Gunneridae</taxon>
        <taxon>Pentapetalae</taxon>
        <taxon>asterids</taxon>
        <taxon>campanulids</taxon>
        <taxon>Asterales</taxon>
        <taxon>Asteraceae</taxon>
        <taxon>Asteroideae</taxon>
        <taxon>Anthemideae</taxon>
        <taxon>Anthemidinae</taxon>
        <taxon>Tanacetum</taxon>
    </lineage>
</organism>
<feature type="region of interest" description="Disordered" evidence="1">
    <location>
        <begin position="121"/>
        <end position="144"/>
    </location>
</feature>
<feature type="compositionally biased region" description="Basic and acidic residues" evidence="1">
    <location>
        <begin position="132"/>
        <end position="144"/>
    </location>
</feature>
<evidence type="ECO:0000313" key="2">
    <source>
        <dbReference type="EMBL" id="GFD05351.1"/>
    </source>
</evidence>
<feature type="non-terminal residue" evidence="2">
    <location>
        <position position="1"/>
    </location>
</feature>
<protein>
    <submittedName>
        <fullName evidence="2">Reverse transcriptase domain-containing protein</fullName>
    </submittedName>
</protein>
<keyword evidence="2" id="KW-0548">Nucleotidyltransferase</keyword>
<feature type="region of interest" description="Disordered" evidence="1">
    <location>
        <begin position="35"/>
        <end position="74"/>
    </location>
</feature>
<feature type="non-terminal residue" evidence="2">
    <location>
        <position position="144"/>
    </location>
</feature>
<accession>A0A699T862</accession>
<dbReference type="GO" id="GO:0003964">
    <property type="term" value="F:RNA-directed DNA polymerase activity"/>
    <property type="evidence" value="ECO:0007669"/>
    <property type="project" value="UniProtKB-KW"/>
</dbReference>
<dbReference type="AlphaFoldDB" id="A0A699T862"/>
<feature type="compositionally biased region" description="Low complexity" evidence="1">
    <location>
        <begin position="43"/>
        <end position="54"/>
    </location>
</feature>
<name>A0A699T862_TANCI</name>
<gene>
    <name evidence="2" type="ORF">Tci_877320</name>
</gene>